<dbReference type="GO" id="GO:0005436">
    <property type="term" value="F:sodium:phosphate symporter activity"/>
    <property type="evidence" value="ECO:0007669"/>
    <property type="project" value="InterPro"/>
</dbReference>
<feature type="transmembrane region" description="Helical" evidence="6">
    <location>
        <begin position="328"/>
        <end position="348"/>
    </location>
</feature>
<reference evidence="7 8" key="1">
    <citation type="submission" date="2018-03" db="EMBL/GenBank/DDBJ databases">
        <title>Genomic Encyclopedia of Type Strains, Phase III (KMG-III): the genomes of soil and plant-associated and newly described type strains.</title>
        <authorList>
            <person name="Whitman W."/>
        </authorList>
    </citation>
    <scope>NUCLEOTIDE SEQUENCE [LARGE SCALE GENOMIC DNA]</scope>
    <source>
        <strain evidence="7 8">CGMCC 1.12152</strain>
    </source>
</reference>
<dbReference type="GO" id="GO:0044341">
    <property type="term" value="P:sodium-dependent phosphate transport"/>
    <property type="evidence" value="ECO:0007669"/>
    <property type="project" value="InterPro"/>
</dbReference>
<dbReference type="InterPro" id="IPR003841">
    <property type="entry name" value="Na/Pi_transpt"/>
</dbReference>
<evidence type="ECO:0000256" key="5">
    <source>
        <dbReference type="ARBA" id="ARBA00023136"/>
    </source>
</evidence>
<evidence type="ECO:0000256" key="3">
    <source>
        <dbReference type="ARBA" id="ARBA00022692"/>
    </source>
</evidence>
<sequence>MTDTTNSAVRDTFSRRDVETTHKGKLRHWLTLALLVYCLICAVSIVGDGFKLATGDYAEQLFAFAVNPFVGLMIGIVATALIQSSSTVTSVIVGMVAGGLPVGLAVPMIMGANVGTTVTNTLVSLGHVNNKDEFRRAFAAATVHDFFNLLAVVILLPLEILFSPLERLAERIAVVFYGNADLSMDNVNIIGQSTQPVTGTIERALSSLPEMASGIAMIVIGVALIFLAIRYIGKLLKTLMVGRARQIMLNAIGRGPVTGVMSGALVTMLVQSSSTTTSLMVPMAGSGAFTLRQIYPFTIGSNLGTTMTALLAATAVSGPTALLALEIALVHLLFNLFAVVIIGGLPFLRLLPVKGAQWLGRVGAERKVLAAGWVLGVFIALPASLIAVTVIAG</sequence>
<keyword evidence="5 6" id="KW-0472">Membrane</keyword>
<dbReference type="RefSeq" id="WP_106375921.1">
    <property type="nucleotide sequence ID" value="NZ_PVTK01000011.1"/>
</dbReference>
<dbReference type="PANTHER" id="PTHR10010:SF46">
    <property type="entry name" value="SODIUM-DEPENDENT PHOSPHATE TRANSPORT PROTEIN 2B"/>
    <property type="match status" value="1"/>
</dbReference>
<gene>
    <name evidence="7" type="ORF">B0H98_11125</name>
</gene>
<name>A0A2T0UUM6_9GAMM</name>
<feature type="transmembrane region" description="Helical" evidence="6">
    <location>
        <begin position="29"/>
        <end position="50"/>
    </location>
</feature>
<evidence type="ECO:0000313" key="8">
    <source>
        <dbReference type="Proteomes" id="UP000237647"/>
    </source>
</evidence>
<comment type="subcellular location">
    <subcellularLocation>
        <location evidence="1">Cell membrane</location>
        <topology evidence="1">Multi-pass membrane protein</topology>
    </subcellularLocation>
</comment>
<dbReference type="GO" id="GO:0005886">
    <property type="term" value="C:plasma membrane"/>
    <property type="evidence" value="ECO:0007669"/>
    <property type="project" value="UniProtKB-SubCell"/>
</dbReference>
<feature type="transmembrane region" description="Helical" evidence="6">
    <location>
        <begin position="62"/>
        <end position="82"/>
    </location>
</feature>
<feature type="transmembrane region" description="Helical" evidence="6">
    <location>
        <begin position="368"/>
        <end position="392"/>
    </location>
</feature>
<dbReference type="Pfam" id="PF02690">
    <property type="entry name" value="Na_Pi_cotrans"/>
    <property type="match status" value="2"/>
</dbReference>
<dbReference type="PANTHER" id="PTHR10010">
    <property type="entry name" value="SOLUTE CARRIER FAMILY 34 SODIUM PHOSPHATE , MEMBER 2-RELATED"/>
    <property type="match status" value="1"/>
</dbReference>
<dbReference type="OrthoDB" id="9763003at2"/>
<feature type="transmembrane region" description="Helical" evidence="6">
    <location>
        <begin position="211"/>
        <end position="232"/>
    </location>
</feature>
<keyword evidence="3 6" id="KW-0812">Transmembrane</keyword>
<dbReference type="Proteomes" id="UP000237647">
    <property type="component" value="Unassembled WGS sequence"/>
</dbReference>
<evidence type="ECO:0000256" key="6">
    <source>
        <dbReference type="SAM" id="Phobius"/>
    </source>
</evidence>
<keyword evidence="4 6" id="KW-1133">Transmembrane helix</keyword>
<dbReference type="EMBL" id="PVTK01000011">
    <property type="protein sequence ID" value="PRY61625.1"/>
    <property type="molecule type" value="Genomic_DNA"/>
</dbReference>
<accession>A0A2T0UUM6</accession>
<evidence type="ECO:0000313" key="7">
    <source>
        <dbReference type="EMBL" id="PRY61625.1"/>
    </source>
</evidence>
<protein>
    <submittedName>
        <fullName evidence="7">Sodium-dependent phosphate cotransporter</fullName>
    </submittedName>
</protein>
<dbReference type="NCBIfam" id="NF037997">
    <property type="entry name" value="Na_Pi_symport"/>
    <property type="match status" value="1"/>
</dbReference>
<evidence type="ECO:0000256" key="1">
    <source>
        <dbReference type="ARBA" id="ARBA00004651"/>
    </source>
</evidence>
<feature type="transmembrane region" description="Helical" evidence="6">
    <location>
        <begin position="294"/>
        <end position="316"/>
    </location>
</feature>
<keyword evidence="8" id="KW-1185">Reference proteome</keyword>
<evidence type="ECO:0000256" key="4">
    <source>
        <dbReference type="ARBA" id="ARBA00022989"/>
    </source>
</evidence>
<organism evidence="7 8">
    <name type="scientific">Vreelandella songnenensis</name>
    <dbReference type="NCBI Taxonomy" id="1176243"/>
    <lineage>
        <taxon>Bacteria</taxon>
        <taxon>Pseudomonadati</taxon>
        <taxon>Pseudomonadota</taxon>
        <taxon>Gammaproteobacteria</taxon>
        <taxon>Oceanospirillales</taxon>
        <taxon>Halomonadaceae</taxon>
        <taxon>Vreelandella</taxon>
    </lineage>
</organism>
<keyword evidence="2" id="KW-1003">Cell membrane</keyword>
<proteinExistence type="predicted"/>
<evidence type="ECO:0000256" key="2">
    <source>
        <dbReference type="ARBA" id="ARBA00022475"/>
    </source>
</evidence>
<dbReference type="AlphaFoldDB" id="A0A2T0UUM6"/>
<comment type="caution">
    <text evidence="7">The sequence shown here is derived from an EMBL/GenBank/DDBJ whole genome shotgun (WGS) entry which is preliminary data.</text>
</comment>